<dbReference type="OrthoDB" id="5937621at2"/>
<feature type="domain" description="Glycoamylase-like" evidence="1">
    <location>
        <begin position="322"/>
        <end position="534"/>
    </location>
</feature>
<dbReference type="EMBL" id="BDCR01000004">
    <property type="protein sequence ID" value="GAT63839.1"/>
    <property type="molecule type" value="Genomic_DNA"/>
</dbReference>
<accession>A0A171AJI0</accession>
<dbReference type="PROSITE" id="PS51257">
    <property type="entry name" value="PROKAR_LIPOPROTEIN"/>
    <property type="match status" value="1"/>
</dbReference>
<evidence type="ECO:0000313" key="2">
    <source>
        <dbReference type="EMBL" id="GAT63839.1"/>
    </source>
</evidence>
<dbReference type="RefSeq" id="WP_068705398.1">
    <property type="nucleotide sequence ID" value="NZ_BDCR01000004.1"/>
</dbReference>
<name>A0A171AJI0_9BACT</name>
<reference evidence="3" key="2">
    <citation type="journal article" date="2017" name="Genome Announc.">
        <title>Draft genome sequence of Paludibacter jiangxiensis NM7(T), a propionate-producing fermentative bacterium.</title>
        <authorList>
            <person name="Qiu Y.-L."/>
            <person name="Tourlousse D.M."/>
            <person name="Matsuura N."/>
            <person name="Ohashi A."/>
            <person name="Sekiguchi Y."/>
        </authorList>
    </citation>
    <scope>NUCLEOTIDE SEQUENCE [LARGE SCALE GENOMIC DNA]</scope>
    <source>
        <strain evidence="3">NM7</strain>
    </source>
</reference>
<dbReference type="AlphaFoldDB" id="A0A171AJI0"/>
<keyword evidence="3" id="KW-1185">Reference proteome</keyword>
<evidence type="ECO:0000313" key="3">
    <source>
        <dbReference type="Proteomes" id="UP000076586"/>
    </source>
</evidence>
<dbReference type="Pfam" id="PF10091">
    <property type="entry name" value="Glycoamylase"/>
    <property type="match status" value="1"/>
</dbReference>
<organism evidence="2 3">
    <name type="scientific">Paludibacter jiangxiensis</name>
    <dbReference type="NCBI Taxonomy" id="681398"/>
    <lineage>
        <taxon>Bacteria</taxon>
        <taxon>Pseudomonadati</taxon>
        <taxon>Bacteroidota</taxon>
        <taxon>Bacteroidia</taxon>
        <taxon>Bacteroidales</taxon>
        <taxon>Paludibacteraceae</taxon>
        <taxon>Paludibacter</taxon>
    </lineage>
</organism>
<dbReference type="STRING" id="681398.PJIAN_4381"/>
<gene>
    <name evidence="2" type="ORF">PJIAN_4381</name>
</gene>
<dbReference type="InterPro" id="IPR019282">
    <property type="entry name" value="Glycoamylase-like_cons_dom"/>
</dbReference>
<evidence type="ECO:0000259" key="1">
    <source>
        <dbReference type="Pfam" id="PF10091"/>
    </source>
</evidence>
<dbReference type="Gene3D" id="1.50.10.140">
    <property type="match status" value="1"/>
</dbReference>
<proteinExistence type="predicted"/>
<sequence>MRKLSFLLAIIIIVASCGKNNEPVVPDVTSLSVVSVQINGSSLTNNGNFHGVAGGVQVAKIVFNNTVDPSSIVTSGLSFGGTIGSNYKATQGDNKQTIVLTSTASVAPLTSFTFSINTGVNLGGKIVTGFSSQYMTAIDSTAKFPTLSDNDLLTLIQQKTLSYFTDYAHPVSGMARERLGSGETVTTGGSGFGLMAMLVGIERGFLTRSDGFSRINKVVNFLNTQADKFHGAFPHWMNGTTGKVIPFSTKDDGGDLVETAFMMQGLLSVREYFKNGNSSEQAMCDTIQKLWQNVEWDWYRQNGQNVLYWHWSPDYGWAMNMPIAGYNEALIVYILAAASPTHSIPKEVYTNGWAKNGGITNGKTFEGTILPLGSDYGGPLFFTHYSFLGLDPRNLRDQYASYWQQNTAHAKINNMYCIRNPGGYYGYSADSWGLTASDIPNGYSASSPINDLGVIAPTAALSSMPYTPNESLRAARFFYYMLGDKLWSNYGFYDAFSLNTPWFSNSYLAIDEGPIVVMIENYRTQLLWHLFMQNSDIQQGLTKLGFTY</sequence>
<dbReference type="Proteomes" id="UP000076586">
    <property type="component" value="Unassembled WGS sequence"/>
</dbReference>
<protein>
    <recommendedName>
        <fullName evidence="1">Glycoamylase-like domain-containing protein</fullName>
    </recommendedName>
</protein>
<reference evidence="3" key="1">
    <citation type="submission" date="2016-04" db="EMBL/GenBank/DDBJ databases">
        <title>Draft genome sequence of Paludibacter jiangxiensis strain NM7.</title>
        <authorList>
            <person name="Qiu Y."/>
            <person name="Matsuura N."/>
            <person name="Ohashi A."/>
            <person name="Tourlousse M.D."/>
            <person name="Sekiguchi Y."/>
        </authorList>
    </citation>
    <scope>NUCLEOTIDE SEQUENCE [LARGE SCALE GENOMIC DNA]</scope>
    <source>
        <strain evidence="3">NM7</strain>
    </source>
</reference>
<comment type="caution">
    <text evidence="2">The sequence shown here is derived from an EMBL/GenBank/DDBJ whole genome shotgun (WGS) entry which is preliminary data.</text>
</comment>